<dbReference type="Gene3D" id="3.30.457.10">
    <property type="entry name" value="Copper amine oxidase-like, N-terminal domain"/>
    <property type="match status" value="1"/>
</dbReference>
<dbReference type="SUPFAM" id="SSF55383">
    <property type="entry name" value="Copper amine oxidase, domain N"/>
    <property type="match status" value="1"/>
</dbReference>
<evidence type="ECO:0000259" key="1">
    <source>
        <dbReference type="Pfam" id="PF07833"/>
    </source>
</evidence>
<proteinExistence type="predicted"/>
<dbReference type="Pfam" id="PF07833">
    <property type="entry name" value="Cu_amine_oxidN1"/>
    <property type="match status" value="1"/>
</dbReference>
<feature type="domain" description="Copper amine oxidase-like N-terminal" evidence="1">
    <location>
        <begin position="34"/>
        <end position="147"/>
    </location>
</feature>
<gene>
    <name evidence="2" type="ORF">H0A61_02999</name>
</gene>
<sequence>MALRRRMLTLMLTVLFLAQVLLPGVSYAQGVSVVVDGEAVELTDAAREINGRLFLPMRALFETLGAEVSWDAETQTAVGRLGKRAAEFIEGTHIYIKTWSFDNYGCIKLDAGATPCMIEDRLYLPVRTVAEGLGCKVRWDSVSRTVYMEKIEPREDVDVYVEVIFNTGRSTNTATLRWMRVQSPK</sequence>
<organism evidence="2 3">
    <name type="scientific">Koleobacter methoxysyntrophicus</name>
    <dbReference type="NCBI Taxonomy" id="2751313"/>
    <lineage>
        <taxon>Bacteria</taxon>
        <taxon>Bacillati</taxon>
        <taxon>Bacillota</taxon>
        <taxon>Clostridia</taxon>
        <taxon>Koleobacterales</taxon>
        <taxon>Koleobacteraceae</taxon>
        <taxon>Koleobacter</taxon>
    </lineage>
</organism>
<dbReference type="InterPro" id="IPR012854">
    <property type="entry name" value="Cu_amine_oxidase-like_N"/>
</dbReference>
<accession>A0A8A0RSW2</accession>
<evidence type="ECO:0000313" key="3">
    <source>
        <dbReference type="Proteomes" id="UP000662904"/>
    </source>
</evidence>
<protein>
    <recommendedName>
        <fullName evidence="1">Copper amine oxidase-like N-terminal domain-containing protein</fullName>
    </recommendedName>
</protein>
<dbReference type="KEGG" id="kme:H0A61_02999"/>
<keyword evidence="3" id="KW-1185">Reference proteome</keyword>
<dbReference type="InterPro" id="IPR036582">
    <property type="entry name" value="Mao_N_sf"/>
</dbReference>
<reference evidence="2" key="1">
    <citation type="submission" date="2020-07" db="EMBL/GenBank/DDBJ databases">
        <title>Koleobacter methoxysyntrophicus gen. nov., sp. nov., a novel anaerobic bacterium isolated from deep subsurface oil field and proposal of Koleobacterales ord. nov. in the phylum Firmicutes.</title>
        <authorList>
            <person name="Sakamoto S."/>
            <person name="Tamaki H."/>
        </authorList>
    </citation>
    <scope>NUCLEOTIDE SEQUENCE</scope>
    <source>
        <strain evidence="2">NRmbB1</strain>
    </source>
</reference>
<dbReference type="Proteomes" id="UP000662904">
    <property type="component" value="Chromosome"/>
</dbReference>
<dbReference type="AlphaFoldDB" id="A0A8A0RSW2"/>
<dbReference type="EMBL" id="CP059066">
    <property type="protein sequence ID" value="QSQ10589.1"/>
    <property type="molecule type" value="Genomic_DNA"/>
</dbReference>
<name>A0A8A0RSW2_9FIRM</name>
<evidence type="ECO:0000313" key="2">
    <source>
        <dbReference type="EMBL" id="QSQ10589.1"/>
    </source>
</evidence>